<evidence type="ECO:0000256" key="2">
    <source>
        <dbReference type="SAM" id="SignalP"/>
    </source>
</evidence>
<evidence type="ECO:0000256" key="1">
    <source>
        <dbReference type="SAM" id="MobiDB-lite"/>
    </source>
</evidence>
<feature type="chain" id="PRO_5041444588" evidence="2">
    <location>
        <begin position="20"/>
        <end position="299"/>
    </location>
</feature>
<feature type="signal peptide" evidence="2">
    <location>
        <begin position="1"/>
        <end position="19"/>
    </location>
</feature>
<evidence type="ECO:0000313" key="4">
    <source>
        <dbReference type="Proteomes" id="UP001161017"/>
    </source>
</evidence>
<evidence type="ECO:0000313" key="3">
    <source>
        <dbReference type="EMBL" id="MDI1489906.1"/>
    </source>
</evidence>
<proteinExistence type="predicted"/>
<dbReference type="Proteomes" id="UP001161017">
    <property type="component" value="Unassembled WGS sequence"/>
</dbReference>
<keyword evidence="2" id="KW-0732">Signal</keyword>
<organism evidence="3 4">
    <name type="scientific">Ramalina farinacea</name>
    <dbReference type="NCBI Taxonomy" id="258253"/>
    <lineage>
        <taxon>Eukaryota</taxon>
        <taxon>Fungi</taxon>
        <taxon>Dikarya</taxon>
        <taxon>Ascomycota</taxon>
        <taxon>Pezizomycotina</taxon>
        <taxon>Lecanoromycetes</taxon>
        <taxon>OSLEUM clade</taxon>
        <taxon>Lecanoromycetidae</taxon>
        <taxon>Lecanorales</taxon>
        <taxon>Lecanorineae</taxon>
        <taxon>Ramalinaceae</taxon>
        <taxon>Ramalina</taxon>
    </lineage>
</organism>
<dbReference type="EMBL" id="JAPUFD010000010">
    <property type="protein sequence ID" value="MDI1489906.1"/>
    <property type="molecule type" value="Genomic_DNA"/>
</dbReference>
<gene>
    <name evidence="3" type="ORF">OHK93_001105</name>
</gene>
<comment type="caution">
    <text evidence="3">The sequence shown here is derived from an EMBL/GenBank/DDBJ whole genome shotgun (WGS) entry which is preliminary data.</text>
</comment>
<sequence>MAPFTTAITFLALSSAVLAGNLRYERRAVTGVTGVPSSKSTVSAGIYPMTNGTIPVAGPTGTAVQSIFTSTPIQATTPATSLVVPATSAAVVGPASSPASVANAVAGTQMTDGQVNVGAAAVASAIVSSAAQPTGNEFDITEGEGDGEGEDGAAATAAGAAAAMQIVGSAAGAAAAATTCPPCPTVVVTSCPAASAAISAGPATVTVTETGPAAVTIKEMVTFTVTASLSGTEFIPTATATGNTLTSVVASKKANTVPPYPLISSFVTVGPSGTGVGTAVVGTAVGAVSGAPLASGTGR</sequence>
<feature type="compositionally biased region" description="Acidic residues" evidence="1">
    <location>
        <begin position="139"/>
        <end position="151"/>
    </location>
</feature>
<feature type="region of interest" description="Disordered" evidence="1">
    <location>
        <begin position="134"/>
        <end position="154"/>
    </location>
</feature>
<name>A0AA43QNU2_9LECA</name>
<reference evidence="3" key="1">
    <citation type="journal article" date="2023" name="Genome Biol. Evol.">
        <title>First Whole Genome Sequence and Flow Cytometry Genome Size Data for the Lichen-Forming Fungus Ramalina farinacea (Ascomycota).</title>
        <authorList>
            <person name="Llewellyn T."/>
            <person name="Mian S."/>
            <person name="Hill R."/>
            <person name="Leitch I.J."/>
            <person name="Gaya E."/>
        </authorList>
    </citation>
    <scope>NUCLEOTIDE SEQUENCE</scope>
    <source>
        <strain evidence="3">LIQ254RAFAR</strain>
    </source>
</reference>
<dbReference type="AlphaFoldDB" id="A0AA43QNU2"/>
<keyword evidence="4" id="KW-1185">Reference proteome</keyword>
<protein>
    <submittedName>
        <fullName evidence="3">Uncharacterized protein</fullName>
    </submittedName>
</protein>
<accession>A0AA43QNU2</accession>